<evidence type="ECO:0000313" key="2">
    <source>
        <dbReference type="Proteomes" id="UP000613840"/>
    </source>
</evidence>
<gene>
    <name evidence="1" type="ORF">GCM10011575_31600</name>
</gene>
<dbReference type="AlphaFoldDB" id="A0A917W6S3"/>
<dbReference type="Proteomes" id="UP000613840">
    <property type="component" value="Unassembled WGS sequence"/>
</dbReference>
<reference evidence="1" key="2">
    <citation type="submission" date="2020-09" db="EMBL/GenBank/DDBJ databases">
        <authorList>
            <person name="Sun Q."/>
            <person name="Zhou Y."/>
        </authorList>
    </citation>
    <scope>NUCLEOTIDE SEQUENCE</scope>
    <source>
        <strain evidence="1">CGMCC 4.7306</strain>
    </source>
</reference>
<reference evidence="1" key="1">
    <citation type="journal article" date="2014" name="Int. J. Syst. Evol. Microbiol.">
        <title>Complete genome sequence of Corynebacterium casei LMG S-19264T (=DSM 44701T), isolated from a smear-ripened cheese.</title>
        <authorList>
            <consortium name="US DOE Joint Genome Institute (JGI-PGF)"/>
            <person name="Walter F."/>
            <person name="Albersmeier A."/>
            <person name="Kalinowski J."/>
            <person name="Ruckert C."/>
        </authorList>
    </citation>
    <scope>NUCLEOTIDE SEQUENCE</scope>
    <source>
        <strain evidence="1">CGMCC 4.7306</strain>
    </source>
</reference>
<proteinExistence type="predicted"/>
<evidence type="ECO:0000313" key="1">
    <source>
        <dbReference type="EMBL" id="GGL70812.1"/>
    </source>
</evidence>
<sequence length="109" mass="12081">MGPASDLTCKDNRQTVNLAIEGSKSQETPIKFRLFRRVAWTRPDPGLSLTLTVPLRTVDRSEVCRLEPDEEADRDPDSAPGTRATVLQMQPNVGVTREQAHFPAEQPAP</sequence>
<protein>
    <submittedName>
        <fullName evidence="1">Uncharacterized protein</fullName>
    </submittedName>
</protein>
<dbReference type="EMBL" id="BMMZ01000008">
    <property type="protein sequence ID" value="GGL70812.1"/>
    <property type="molecule type" value="Genomic_DNA"/>
</dbReference>
<name>A0A917W6S3_9ACTN</name>
<accession>A0A917W6S3</accession>
<comment type="caution">
    <text evidence="1">The sequence shown here is derived from an EMBL/GenBank/DDBJ whole genome shotgun (WGS) entry which is preliminary data.</text>
</comment>
<organism evidence="1 2">
    <name type="scientific">Microlunatus endophyticus</name>
    <dbReference type="NCBI Taxonomy" id="1716077"/>
    <lineage>
        <taxon>Bacteria</taxon>
        <taxon>Bacillati</taxon>
        <taxon>Actinomycetota</taxon>
        <taxon>Actinomycetes</taxon>
        <taxon>Propionibacteriales</taxon>
        <taxon>Propionibacteriaceae</taxon>
        <taxon>Microlunatus</taxon>
    </lineage>
</organism>
<keyword evidence="2" id="KW-1185">Reference proteome</keyword>